<dbReference type="Proteomes" id="UP000257109">
    <property type="component" value="Unassembled WGS sequence"/>
</dbReference>
<proteinExistence type="predicted"/>
<dbReference type="AlphaFoldDB" id="A0A371H6J2"/>
<evidence type="ECO:0000313" key="2">
    <source>
        <dbReference type="Proteomes" id="UP000257109"/>
    </source>
</evidence>
<comment type="caution">
    <text evidence="1">The sequence shown here is derived from an EMBL/GenBank/DDBJ whole genome shotgun (WGS) entry which is preliminary data.</text>
</comment>
<sequence length="87" mass="9781">MNSAWKHMRIPGFTSKKKEFRVGLKVLLFNSCLKLIAGKLHSRWDGPFVITNVNGHKIKPFHKGPVPLAGDMETISLMEPAPPDDTR</sequence>
<dbReference type="EMBL" id="QJKJ01003457">
    <property type="protein sequence ID" value="RDX98419.1"/>
    <property type="molecule type" value="Genomic_DNA"/>
</dbReference>
<keyword evidence="2" id="KW-1185">Reference proteome</keyword>
<evidence type="ECO:0008006" key="3">
    <source>
        <dbReference type="Google" id="ProtNLM"/>
    </source>
</evidence>
<dbReference type="OrthoDB" id="1741700at2759"/>
<reference evidence="1" key="1">
    <citation type="submission" date="2018-05" db="EMBL/GenBank/DDBJ databases">
        <title>Draft genome of Mucuna pruriens seed.</title>
        <authorList>
            <person name="Nnadi N.E."/>
            <person name="Vos R."/>
            <person name="Hasami M.H."/>
            <person name="Devisetty U.K."/>
            <person name="Aguiy J.C."/>
        </authorList>
    </citation>
    <scope>NUCLEOTIDE SEQUENCE [LARGE SCALE GENOMIC DNA]</scope>
    <source>
        <strain evidence="1">JCA_2017</strain>
    </source>
</reference>
<organism evidence="1 2">
    <name type="scientific">Mucuna pruriens</name>
    <name type="common">Velvet bean</name>
    <name type="synonym">Dolichos pruriens</name>
    <dbReference type="NCBI Taxonomy" id="157652"/>
    <lineage>
        <taxon>Eukaryota</taxon>
        <taxon>Viridiplantae</taxon>
        <taxon>Streptophyta</taxon>
        <taxon>Embryophyta</taxon>
        <taxon>Tracheophyta</taxon>
        <taxon>Spermatophyta</taxon>
        <taxon>Magnoliopsida</taxon>
        <taxon>eudicotyledons</taxon>
        <taxon>Gunneridae</taxon>
        <taxon>Pentapetalae</taxon>
        <taxon>rosids</taxon>
        <taxon>fabids</taxon>
        <taxon>Fabales</taxon>
        <taxon>Fabaceae</taxon>
        <taxon>Papilionoideae</taxon>
        <taxon>50 kb inversion clade</taxon>
        <taxon>NPAAA clade</taxon>
        <taxon>indigoferoid/millettioid clade</taxon>
        <taxon>Phaseoleae</taxon>
        <taxon>Mucuna</taxon>
    </lineage>
</organism>
<name>A0A371H6J2_MUCPR</name>
<protein>
    <recommendedName>
        <fullName evidence="3">Reverse transcriptase domain-containing protein</fullName>
    </recommendedName>
</protein>
<evidence type="ECO:0000313" key="1">
    <source>
        <dbReference type="EMBL" id="RDX98419.1"/>
    </source>
</evidence>
<gene>
    <name evidence="1" type="ORF">CR513_18673</name>
</gene>
<feature type="non-terminal residue" evidence="1">
    <location>
        <position position="1"/>
    </location>
</feature>
<accession>A0A371H6J2</accession>